<sequence>MDGRTLHISEKTLRRPTLANGSHNLFQQQRDGPDHHYQHQEADTTTEPKEAEDNHLNRKDPYFHRNRSIQNNWCKTYTKDEINEMFTVYLENEMGKALHGKEFRRGPQTSSDEMNWMFSADQGLLKKVQRLELELEDLRLAEP</sequence>
<feature type="compositionally biased region" description="Basic and acidic residues" evidence="1">
    <location>
        <begin position="31"/>
        <end position="60"/>
    </location>
</feature>
<dbReference type="AlphaFoldDB" id="A0A8X7W3R9"/>
<dbReference type="EMBL" id="JAAMPC010000003">
    <property type="protein sequence ID" value="KAG2323328.1"/>
    <property type="molecule type" value="Genomic_DNA"/>
</dbReference>
<feature type="compositionally biased region" description="Polar residues" evidence="1">
    <location>
        <begin position="19"/>
        <end position="30"/>
    </location>
</feature>
<evidence type="ECO:0000313" key="3">
    <source>
        <dbReference type="Proteomes" id="UP000886595"/>
    </source>
</evidence>
<evidence type="ECO:0000313" key="2">
    <source>
        <dbReference type="EMBL" id="KAG2323328.1"/>
    </source>
</evidence>
<name>A0A8X7W3R9_BRACI</name>
<comment type="caution">
    <text evidence="2">The sequence shown here is derived from an EMBL/GenBank/DDBJ whole genome shotgun (WGS) entry which is preliminary data.</text>
</comment>
<keyword evidence="3" id="KW-1185">Reference proteome</keyword>
<gene>
    <name evidence="2" type="ORF">Bca52824_016541</name>
</gene>
<evidence type="ECO:0000256" key="1">
    <source>
        <dbReference type="SAM" id="MobiDB-lite"/>
    </source>
</evidence>
<accession>A0A8X7W3R9</accession>
<reference evidence="2 3" key="1">
    <citation type="submission" date="2020-02" db="EMBL/GenBank/DDBJ databases">
        <authorList>
            <person name="Ma Q."/>
            <person name="Huang Y."/>
            <person name="Song X."/>
            <person name="Pei D."/>
        </authorList>
    </citation>
    <scope>NUCLEOTIDE SEQUENCE [LARGE SCALE GENOMIC DNA]</scope>
    <source>
        <strain evidence="2">Sxm20200214</strain>
        <tissue evidence="2">Leaf</tissue>
    </source>
</reference>
<dbReference type="Proteomes" id="UP000886595">
    <property type="component" value="Unassembled WGS sequence"/>
</dbReference>
<organism evidence="2 3">
    <name type="scientific">Brassica carinata</name>
    <name type="common">Ethiopian mustard</name>
    <name type="synonym">Abyssinian cabbage</name>
    <dbReference type="NCBI Taxonomy" id="52824"/>
    <lineage>
        <taxon>Eukaryota</taxon>
        <taxon>Viridiplantae</taxon>
        <taxon>Streptophyta</taxon>
        <taxon>Embryophyta</taxon>
        <taxon>Tracheophyta</taxon>
        <taxon>Spermatophyta</taxon>
        <taxon>Magnoliopsida</taxon>
        <taxon>eudicotyledons</taxon>
        <taxon>Gunneridae</taxon>
        <taxon>Pentapetalae</taxon>
        <taxon>rosids</taxon>
        <taxon>malvids</taxon>
        <taxon>Brassicales</taxon>
        <taxon>Brassicaceae</taxon>
        <taxon>Brassiceae</taxon>
        <taxon>Brassica</taxon>
    </lineage>
</organism>
<feature type="region of interest" description="Disordered" evidence="1">
    <location>
        <begin position="1"/>
        <end position="60"/>
    </location>
</feature>
<feature type="compositionally biased region" description="Basic and acidic residues" evidence="1">
    <location>
        <begin position="1"/>
        <end position="13"/>
    </location>
</feature>
<protein>
    <submittedName>
        <fullName evidence="2">Uncharacterized protein</fullName>
    </submittedName>
</protein>
<proteinExistence type="predicted"/>